<evidence type="ECO:0000256" key="6">
    <source>
        <dbReference type="ARBA" id="ARBA00033409"/>
    </source>
</evidence>
<dbReference type="OrthoDB" id="9804792at2"/>
<dbReference type="InterPro" id="IPR022572">
    <property type="entry name" value="DNA_rep/recomb_RecO_N"/>
</dbReference>
<dbReference type="RefSeq" id="WP_009806495.1">
    <property type="nucleotide sequence ID" value="NZ_CH724131.1"/>
</dbReference>
<evidence type="ECO:0000256" key="1">
    <source>
        <dbReference type="ARBA" id="ARBA00007452"/>
    </source>
</evidence>
<comment type="caution">
    <text evidence="9">The sequence shown here is derived from an EMBL/GenBank/DDBJ whole genome shotgun (WGS) entry which is preliminary data.</text>
</comment>
<reference evidence="9 10" key="1">
    <citation type="journal article" date="2010" name="J. Bacteriol.">
        <title>Genome sequences of Oceanicola granulosus HTCC2516(T) and Oceanicola batsensis HTCC2597(TDelta).</title>
        <authorList>
            <person name="Thrash J.C."/>
            <person name="Cho J.C."/>
            <person name="Vergin K.L."/>
            <person name="Giovannoni S.J."/>
        </authorList>
    </citation>
    <scope>NUCLEOTIDE SEQUENCE [LARGE SCALE GENOMIC DNA]</scope>
    <source>
        <strain evidence="10">ATCC BAA-863 / DSM 15984 / KCTC 12145 / HTCC2597</strain>
    </source>
</reference>
<dbReference type="GO" id="GO:0043590">
    <property type="term" value="C:bacterial nucleoid"/>
    <property type="evidence" value="ECO:0007669"/>
    <property type="project" value="TreeGrafter"/>
</dbReference>
<dbReference type="Pfam" id="PF02565">
    <property type="entry name" value="RecO_C"/>
    <property type="match status" value="1"/>
</dbReference>
<dbReference type="NCBIfam" id="TIGR00613">
    <property type="entry name" value="reco"/>
    <property type="match status" value="1"/>
</dbReference>
<protein>
    <recommendedName>
        <fullName evidence="2 7">DNA repair protein RecO</fullName>
    </recommendedName>
    <alternativeName>
        <fullName evidence="6 7">Recombination protein O</fullName>
    </alternativeName>
</protein>
<dbReference type="GO" id="GO:0006302">
    <property type="term" value="P:double-strand break repair"/>
    <property type="evidence" value="ECO:0007669"/>
    <property type="project" value="TreeGrafter"/>
</dbReference>
<keyword evidence="3 7" id="KW-0227">DNA damage</keyword>
<dbReference type="InterPro" id="IPR012340">
    <property type="entry name" value="NA-bd_OB-fold"/>
</dbReference>
<dbReference type="PANTHER" id="PTHR33991:SF1">
    <property type="entry name" value="DNA REPAIR PROTEIN RECO"/>
    <property type="match status" value="1"/>
</dbReference>
<evidence type="ECO:0000256" key="3">
    <source>
        <dbReference type="ARBA" id="ARBA00022763"/>
    </source>
</evidence>
<dbReference type="STRING" id="252305.OB2597_11381"/>
<evidence type="ECO:0000313" key="9">
    <source>
        <dbReference type="EMBL" id="EAQ03842.1"/>
    </source>
</evidence>
<keyword evidence="4 7" id="KW-0233">DNA recombination</keyword>
<organism evidence="9 10">
    <name type="scientific">Pseudooceanicola batsensis (strain ATCC BAA-863 / DSM 15984 / KCTC 12145 / HTCC2597)</name>
    <name type="common">Oceanicola batsensis</name>
    <dbReference type="NCBI Taxonomy" id="252305"/>
    <lineage>
        <taxon>Bacteria</taxon>
        <taxon>Pseudomonadati</taxon>
        <taxon>Pseudomonadota</taxon>
        <taxon>Alphaproteobacteria</taxon>
        <taxon>Rhodobacterales</taxon>
        <taxon>Paracoccaceae</taxon>
        <taxon>Pseudooceanicola</taxon>
    </lineage>
</organism>
<dbReference type="SUPFAM" id="SSF50249">
    <property type="entry name" value="Nucleic acid-binding proteins"/>
    <property type="match status" value="1"/>
</dbReference>
<dbReference type="GO" id="GO:0006310">
    <property type="term" value="P:DNA recombination"/>
    <property type="evidence" value="ECO:0007669"/>
    <property type="project" value="UniProtKB-UniRule"/>
</dbReference>
<dbReference type="PANTHER" id="PTHR33991">
    <property type="entry name" value="DNA REPAIR PROTEIN RECO"/>
    <property type="match status" value="1"/>
</dbReference>
<name>A3TW46_PSEBH</name>
<sequence>MEWRDQGILLAVRRHGESAAIADVFTPGRGRHAGVVRGATSRKLAPVLQPGAQLDISWKARLEEHLGHFTVEPVRSRAAQILGDRLALAGLNAVTALLCFALPEREAHEALYRRTETLLDLLGQMDLWPLAYLHWELALLEDLGYGLDLTECAVTGAREGLDYISPRTGRAVTAAGAGDWADRLLPLPPCLLRQGEAPDEEILSGFRVTGHFLAEHLAPELGQKPIPEARQRFVDRFAAGI</sequence>
<dbReference type="eggNOG" id="COG1381">
    <property type="taxonomic scope" value="Bacteria"/>
</dbReference>
<dbReference type="HAMAP" id="MF_00201">
    <property type="entry name" value="RecO"/>
    <property type="match status" value="1"/>
</dbReference>
<dbReference type="HOGENOM" id="CLU_086029_0_0_5"/>
<accession>A3TW46</accession>
<evidence type="ECO:0000259" key="8">
    <source>
        <dbReference type="Pfam" id="PF11967"/>
    </source>
</evidence>
<evidence type="ECO:0000313" key="10">
    <source>
        <dbReference type="Proteomes" id="UP000004318"/>
    </source>
</evidence>
<dbReference type="Pfam" id="PF11967">
    <property type="entry name" value="RecO_N"/>
    <property type="match status" value="1"/>
</dbReference>
<comment type="function">
    <text evidence="7">Involved in DNA repair and RecF pathway recombination.</text>
</comment>
<evidence type="ECO:0000256" key="7">
    <source>
        <dbReference type="HAMAP-Rule" id="MF_00201"/>
    </source>
</evidence>
<dbReference type="Gene3D" id="1.20.1440.120">
    <property type="entry name" value="Recombination protein O, C-terminal domain"/>
    <property type="match status" value="1"/>
</dbReference>
<comment type="similarity">
    <text evidence="1 7">Belongs to the RecO family.</text>
</comment>
<dbReference type="InterPro" id="IPR037278">
    <property type="entry name" value="ARFGAP/RecO"/>
</dbReference>
<gene>
    <name evidence="7 9" type="primary">recO</name>
    <name evidence="9" type="ORF">OB2597_11381</name>
</gene>
<dbReference type="SUPFAM" id="SSF57863">
    <property type="entry name" value="ArfGap/RecO-like zinc finger"/>
    <property type="match status" value="1"/>
</dbReference>
<evidence type="ECO:0000256" key="5">
    <source>
        <dbReference type="ARBA" id="ARBA00023204"/>
    </source>
</evidence>
<evidence type="ECO:0000256" key="2">
    <source>
        <dbReference type="ARBA" id="ARBA00021310"/>
    </source>
</evidence>
<proteinExistence type="inferred from homology"/>
<dbReference type="Proteomes" id="UP000004318">
    <property type="component" value="Unassembled WGS sequence"/>
</dbReference>
<dbReference type="InterPro" id="IPR003717">
    <property type="entry name" value="RecO"/>
</dbReference>
<dbReference type="EMBL" id="AAMO01000003">
    <property type="protein sequence ID" value="EAQ03842.1"/>
    <property type="molecule type" value="Genomic_DNA"/>
</dbReference>
<feature type="domain" description="DNA replication/recombination mediator RecO N-terminal" evidence="8">
    <location>
        <begin position="1"/>
        <end position="76"/>
    </location>
</feature>
<dbReference type="InterPro" id="IPR042242">
    <property type="entry name" value="RecO_C"/>
</dbReference>
<evidence type="ECO:0000256" key="4">
    <source>
        <dbReference type="ARBA" id="ARBA00023172"/>
    </source>
</evidence>
<dbReference type="Gene3D" id="2.40.50.140">
    <property type="entry name" value="Nucleic acid-binding proteins"/>
    <property type="match status" value="1"/>
</dbReference>
<keyword evidence="5 7" id="KW-0234">DNA repair</keyword>
<dbReference type="AlphaFoldDB" id="A3TW46"/>
<keyword evidence="10" id="KW-1185">Reference proteome</keyword>